<keyword evidence="3" id="KW-1185">Reference proteome</keyword>
<protein>
    <submittedName>
        <fullName evidence="2">Uncharacterized protein</fullName>
    </submittedName>
</protein>
<feature type="region of interest" description="Disordered" evidence="1">
    <location>
        <begin position="34"/>
        <end position="69"/>
    </location>
</feature>
<sequence length="983" mass="111795">MPMWDHTRKKKWTKLRQSGRAFVAAVVDVFVPPSTPSLLTESVRTSLPKETPRKIEEVPSSSAEDRVCDEGAEALTKPLSLSFGSVRTEISTITNMDDIADAASEKEGTRVDDEGEAGDDKDSVGDDVGSDNEEEDYDEEEDDILEEEVYDESQVEEDYDEEEDDVLEEEVYDESQLEKDDHGHNGDDDALRTPEIFSATIFQYHMTENYSKAPASMISKVYQSTRAAHDLAHKYRNAAIDFELAVYDNHIRACLTSGPFKIPFKTVPRKVIITGENLSPQHPQSGKIVFGPKFDHTGTISIRVWSSKVKDFVRICLGSGIRDSTPLYAVSHTWNNAVDWQNFGVPMDFDYTANVFKAVKKAALYNYYDFKVYDKNYYVWLDYLSTNQHDPFEVREATLKMAWVYSTAVTTVVILENNLSPQKPQHWCNRVWSMQEEVLSKKLMFFNRKGNRLRITKVPIKGISKLGEFVYVRDPSIPPYASGNLVATHYFSGNYYDEKLDFELFWPEIRRRFGGWPGDLVYASQYCSRLEQRLEIRYDITMAQVLANFIQALIEVGDYSVACFSKTSAVRGWDCTKVLQIPPESDLGKIESPLGFIGCFGLKEAQDQASIPLKDSVNASELLQSKLPPAVGLIIDAVVVLAEINLPDVRNDLLQNKNKNEQLDVSLINNKVLDDPLSRFLLTKKRHIHQPVENVEIQSVFYPSTAAKRFHMNCPNQPVHSTPRYESLGYIISTLLIWECFNPFPHTSSVNNLPVYNLIKSLENKDPESIEYELCQVLKKYFNPEEKAVTLPHETVVDYERTDVITQLIGYLSLLESNCEYGRVVLDSNGLHVCKLPSSSPKIKTKFASSGGISDELRYYRKNERMEESSFGSEQYGVGSKDSGYREVRAAVKHNTQSDWNRPHMGAIGLGRMMMVEQNDTKFAVPLIKIEDCLFNGQIRLFYYTDDCWEVSTVHGPLYEGLSTNSTEVKNFGWSIVRGIMRE</sequence>
<organism evidence="2 3">
    <name type="scientific">Rhizoclosmatium globosum</name>
    <dbReference type="NCBI Taxonomy" id="329046"/>
    <lineage>
        <taxon>Eukaryota</taxon>
        <taxon>Fungi</taxon>
        <taxon>Fungi incertae sedis</taxon>
        <taxon>Chytridiomycota</taxon>
        <taxon>Chytridiomycota incertae sedis</taxon>
        <taxon>Chytridiomycetes</taxon>
        <taxon>Chytridiales</taxon>
        <taxon>Chytriomycetaceae</taxon>
        <taxon>Rhizoclosmatium</taxon>
    </lineage>
</organism>
<name>A0A1Y2B949_9FUNG</name>
<feature type="region of interest" description="Disordered" evidence="1">
    <location>
        <begin position="90"/>
        <end position="191"/>
    </location>
</feature>
<feature type="compositionally biased region" description="Acidic residues" evidence="1">
    <location>
        <begin position="128"/>
        <end position="175"/>
    </location>
</feature>
<comment type="caution">
    <text evidence="2">The sequence shown here is derived from an EMBL/GenBank/DDBJ whole genome shotgun (WGS) entry which is preliminary data.</text>
</comment>
<dbReference type="OrthoDB" id="2155059at2759"/>
<accession>A0A1Y2B949</accession>
<dbReference type="AlphaFoldDB" id="A0A1Y2B949"/>
<feature type="compositionally biased region" description="Basic and acidic residues" evidence="1">
    <location>
        <begin position="50"/>
        <end position="69"/>
    </location>
</feature>
<dbReference type="Proteomes" id="UP000193642">
    <property type="component" value="Unassembled WGS sequence"/>
</dbReference>
<feature type="compositionally biased region" description="Polar residues" evidence="1">
    <location>
        <begin position="36"/>
        <end position="45"/>
    </location>
</feature>
<reference evidence="2 3" key="1">
    <citation type="submission" date="2016-07" db="EMBL/GenBank/DDBJ databases">
        <title>Pervasive Adenine N6-methylation of Active Genes in Fungi.</title>
        <authorList>
            <consortium name="DOE Joint Genome Institute"/>
            <person name="Mondo S.J."/>
            <person name="Dannebaum R.O."/>
            <person name="Kuo R.C."/>
            <person name="Labutti K."/>
            <person name="Haridas S."/>
            <person name="Kuo A."/>
            <person name="Salamov A."/>
            <person name="Ahrendt S.R."/>
            <person name="Lipzen A."/>
            <person name="Sullivan W."/>
            <person name="Andreopoulos W.B."/>
            <person name="Clum A."/>
            <person name="Lindquist E."/>
            <person name="Daum C."/>
            <person name="Ramamoorthy G.K."/>
            <person name="Gryganskyi A."/>
            <person name="Culley D."/>
            <person name="Magnuson J.K."/>
            <person name="James T.Y."/>
            <person name="O'Malley M.A."/>
            <person name="Stajich J.E."/>
            <person name="Spatafora J.W."/>
            <person name="Visel A."/>
            <person name="Grigoriev I.V."/>
        </authorList>
    </citation>
    <scope>NUCLEOTIDE SEQUENCE [LARGE SCALE GENOMIC DNA]</scope>
    <source>
        <strain evidence="2 3">JEL800</strain>
    </source>
</reference>
<proteinExistence type="predicted"/>
<evidence type="ECO:0000313" key="3">
    <source>
        <dbReference type="Proteomes" id="UP000193642"/>
    </source>
</evidence>
<evidence type="ECO:0000313" key="2">
    <source>
        <dbReference type="EMBL" id="ORY31349.1"/>
    </source>
</evidence>
<gene>
    <name evidence="2" type="ORF">BCR33DRAFT_840658</name>
</gene>
<evidence type="ECO:0000256" key="1">
    <source>
        <dbReference type="SAM" id="MobiDB-lite"/>
    </source>
</evidence>
<feature type="compositionally biased region" description="Basic and acidic residues" evidence="1">
    <location>
        <begin position="103"/>
        <end position="124"/>
    </location>
</feature>
<dbReference type="EMBL" id="MCGO01000078">
    <property type="protein sequence ID" value="ORY31349.1"/>
    <property type="molecule type" value="Genomic_DNA"/>
</dbReference>
<feature type="compositionally biased region" description="Basic and acidic residues" evidence="1">
    <location>
        <begin position="176"/>
        <end position="191"/>
    </location>
</feature>